<dbReference type="InterPro" id="IPR005854">
    <property type="entry name" value="PurF"/>
</dbReference>
<dbReference type="AlphaFoldDB" id="A0A2M7S999"/>
<comment type="caution">
    <text evidence="12">The sequence shown here is derived from an EMBL/GenBank/DDBJ whole genome shotgun (WGS) entry which is preliminary data.</text>
</comment>
<accession>A0A2M7S999</accession>
<dbReference type="InterPro" id="IPR029057">
    <property type="entry name" value="PRTase-like"/>
</dbReference>
<dbReference type="GO" id="GO:0006189">
    <property type="term" value="P:'de novo' IMP biosynthetic process"/>
    <property type="evidence" value="ECO:0007669"/>
    <property type="project" value="UniProtKB-UniPathway"/>
</dbReference>
<dbReference type="PROSITE" id="PS51278">
    <property type="entry name" value="GATASE_TYPE_2"/>
    <property type="match status" value="1"/>
</dbReference>
<evidence type="ECO:0000256" key="6">
    <source>
        <dbReference type="ARBA" id="ARBA00022755"/>
    </source>
</evidence>
<evidence type="ECO:0000256" key="4">
    <source>
        <dbReference type="ARBA" id="ARBA00022676"/>
    </source>
</evidence>
<dbReference type="GO" id="GO:0009113">
    <property type="term" value="P:purine nucleobase biosynthetic process"/>
    <property type="evidence" value="ECO:0007669"/>
    <property type="project" value="InterPro"/>
</dbReference>
<comment type="catalytic activity">
    <reaction evidence="8">
        <text>5-phospho-beta-D-ribosylamine + L-glutamate + diphosphate = 5-phospho-alpha-D-ribose 1-diphosphate + L-glutamine + H2O</text>
        <dbReference type="Rhea" id="RHEA:14905"/>
        <dbReference type="ChEBI" id="CHEBI:15377"/>
        <dbReference type="ChEBI" id="CHEBI:29985"/>
        <dbReference type="ChEBI" id="CHEBI:33019"/>
        <dbReference type="ChEBI" id="CHEBI:58017"/>
        <dbReference type="ChEBI" id="CHEBI:58359"/>
        <dbReference type="ChEBI" id="CHEBI:58681"/>
        <dbReference type="EC" id="2.4.2.14"/>
    </reaction>
</comment>
<evidence type="ECO:0000313" key="13">
    <source>
        <dbReference type="Proteomes" id="UP000229307"/>
    </source>
</evidence>
<evidence type="ECO:0000256" key="1">
    <source>
        <dbReference type="ARBA" id="ARBA00005209"/>
    </source>
</evidence>
<evidence type="ECO:0000256" key="9">
    <source>
        <dbReference type="PIRSR" id="PIRSR000485-2"/>
    </source>
</evidence>
<reference evidence="13" key="1">
    <citation type="submission" date="2017-09" db="EMBL/GenBank/DDBJ databases">
        <title>Depth-based differentiation of microbial function through sediment-hosted aquifers and enrichment of novel symbionts in the deep terrestrial subsurface.</title>
        <authorList>
            <person name="Probst A.J."/>
            <person name="Ladd B."/>
            <person name="Jarett J.K."/>
            <person name="Geller-Mcgrath D.E."/>
            <person name="Sieber C.M.K."/>
            <person name="Emerson J.B."/>
            <person name="Anantharaman K."/>
            <person name="Thomas B.C."/>
            <person name="Malmstrom R."/>
            <person name="Stieglmeier M."/>
            <person name="Klingl A."/>
            <person name="Woyke T."/>
            <person name="Ryan C.M."/>
            <person name="Banfield J.F."/>
        </authorList>
    </citation>
    <scope>NUCLEOTIDE SEQUENCE [LARGE SCALE GENOMIC DNA]</scope>
</reference>
<feature type="binding site" evidence="9">
    <location>
        <position position="339"/>
    </location>
    <ligand>
        <name>Mg(2+)</name>
        <dbReference type="ChEBI" id="CHEBI:18420"/>
    </ligand>
</feature>
<protein>
    <recommendedName>
        <fullName evidence="3 8">Amidophosphoribosyltransferase</fullName>
        <shortName evidence="8">ATase</shortName>
        <ecNumber evidence="3 8">2.4.2.14</ecNumber>
    </recommendedName>
    <alternativeName>
        <fullName evidence="8">Glutamine phosphoribosylpyrophosphate amidotransferase</fullName>
    </alternativeName>
</protein>
<dbReference type="Pfam" id="PF13537">
    <property type="entry name" value="GATase_7"/>
    <property type="match status" value="1"/>
</dbReference>
<evidence type="ECO:0000256" key="10">
    <source>
        <dbReference type="PIRSR" id="PIRSR000485-3"/>
    </source>
</evidence>
<dbReference type="CDD" id="cd06223">
    <property type="entry name" value="PRTases_typeI"/>
    <property type="match status" value="1"/>
</dbReference>
<dbReference type="PANTHER" id="PTHR11907">
    <property type="entry name" value="AMIDOPHOSPHORIBOSYLTRANSFERASE"/>
    <property type="match status" value="1"/>
</dbReference>
<keyword evidence="7" id="KW-0315">Glutamine amidotransferase</keyword>
<evidence type="ECO:0000256" key="8">
    <source>
        <dbReference type="PIRNR" id="PIRNR000485"/>
    </source>
</evidence>
<dbReference type="EC" id="2.4.2.14" evidence="3 8"/>
<keyword evidence="6 8" id="KW-0658">Purine biosynthesis</keyword>
<dbReference type="Proteomes" id="UP000229307">
    <property type="component" value="Unassembled WGS sequence"/>
</dbReference>
<dbReference type="Gene3D" id="3.40.50.2020">
    <property type="match status" value="1"/>
</dbReference>
<dbReference type="SUPFAM" id="SSF56235">
    <property type="entry name" value="N-terminal nucleophile aminohydrolases (Ntn hydrolases)"/>
    <property type="match status" value="1"/>
</dbReference>
<keyword evidence="9" id="KW-0479">Metal-binding</keyword>
<evidence type="ECO:0000256" key="5">
    <source>
        <dbReference type="ARBA" id="ARBA00022679"/>
    </source>
</evidence>
<keyword evidence="10" id="KW-0408">Iron</keyword>
<comment type="cofactor">
    <cofactor evidence="9">
        <name>Mg(2+)</name>
        <dbReference type="ChEBI" id="CHEBI:18420"/>
    </cofactor>
    <text evidence="9">Binds 1 Mg(2+) ion per subunit.</text>
</comment>
<dbReference type="EMBL" id="PFMR01000212">
    <property type="protein sequence ID" value="PIZ16092.1"/>
    <property type="molecule type" value="Genomic_DNA"/>
</dbReference>
<dbReference type="InterPro" id="IPR000836">
    <property type="entry name" value="PRTase_dom"/>
</dbReference>
<dbReference type="GO" id="GO:0051536">
    <property type="term" value="F:iron-sulfur cluster binding"/>
    <property type="evidence" value="ECO:0007669"/>
    <property type="project" value="UniProtKB-KW"/>
</dbReference>
<keyword evidence="4 8" id="KW-0328">Glycosyltransferase</keyword>
<dbReference type="UniPathway" id="UPA00074">
    <property type="reaction ID" value="UER00124"/>
</dbReference>
<evidence type="ECO:0000313" key="12">
    <source>
        <dbReference type="EMBL" id="PIZ16092.1"/>
    </source>
</evidence>
<sequence>MSGVLGVFSTAKNGNIADALFYGLTALQHRGEAGAGISIAKDGDDLLTKDGTELVYYLFKDELSLLDAVEPYAGIGHVLYESTEGLQPTEASGRRYKIAFAMDGVLLGVEGKHDVYAKKIFLEALERQKDIFKASKTLMNKLAGKGSYCITALVKDKREVKLVAMRDPMGIKPFCFGRIDSQLLVSSESKGLYGAGARLVRDIEPGEVIVISKKGMRSRIMKKEPHMHCCFEWVYFADPTSVIEGKNVYFVRKKLGEMLADKYKIDTDVIVASPDSGRGVALGFAQRSGVPFEEAVIKNPGAKRTFQVEDPEERKKAARAKFFINKEVVRGKRVGIGDDSIVRGTVVRDGTIKKLRICKAEKVYCIISCPPLCFPCFKDPGGTNYAAFGMYKMPVEKIGRKVAKKLGADGVCYPTVPMLEQAIGHKGLCMACLNGIYPVARKYIKK</sequence>
<evidence type="ECO:0000256" key="7">
    <source>
        <dbReference type="ARBA" id="ARBA00022962"/>
    </source>
</evidence>
<keyword evidence="5 8" id="KW-0808">Transferase</keyword>
<dbReference type="InterPro" id="IPR017932">
    <property type="entry name" value="GATase_2_dom"/>
</dbReference>
<evidence type="ECO:0000256" key="2">
    <source>
        <dbReference type="ARBA" id="ARBA00010138"/>
    </source>
</evidence>
<gene>
    <name evidence="12" type="ORF">COY52_08140</name>
</gene>
<comment type="similarity">
    <text evidence="2 8">In the C-terminal section; belongs to the purine/pyrimidine phosphoribosyltransferase family.</text>
</comment>
<feature type="binding site" evidence="10">
    <location>
        <position position="229"/>
    </location>
    <ligand>
        <name>[4Fe-4S] cluster</name>
        <dbReference type="ChEBI" id="CHEBI:49883"/>
    </ligand>
</feature>
<dbReference type="Gene3D" id="3.60.20.10">
    <property type="entry name" value="Glutamine Phosphoribosylpyrophosphate, subunit 1, domain 1"/>
    <property type="match status" value="1"/>
</dbReference>
<comment type="pathway">
    <text evidence="1 8">Purine metabolism; IMP biosynthesis via de novo pathway; N(1)-(5-phospho-D-ribosyl)glycinamide from 5-phospho-alpha-D-ribose 1-diphosphate: step 1/2.</text>
</comment>
<feature type="binding site" evidence="9">
    <location>
        <position position="276"/>
    </location>
    <ligand>
        <name>Mg(2+)</name>
        <dbReference type="ChEBI" id="CHEBI:18420"/>
    </ligand>
</feature>
<feature type="binding site" evidence="10">
    <location>
        <position position="432"/>
    </location>
    <ligand>
        <name>[4Fe-4S] cluster</name>
        <dbReference type="ChEBI" id="CHEBI:49883"/>
    </ligand>
</feature>
<dbReference type="GO" id="GO:0004044">
    <property type="term" value="F:amidophosphoribosyltransferase activity"/>
    <property type="evidence" value="ECO:0007669"/>
    <property type="project" value="UniProtKB-EC"/>
</dbReference>
<keyword evidence="10" id="KW-0411">Iron-sulfur</keyword>
<evidence type="ECO:0000259" key="11">
    <source>
        <dbReference type="PROSITE" id="PS51278"/>
    </source>
</evidence>
<evidence type="ECO:0000256" key="3">
    <source>
        <dbReference type="ARBA" id="ARBA00011941"/>
    </source>
</evidence>
<proteinExistence type="inferred from homology"/>
<comment type="cofactor">
    <cofactor evidence="10">
        <name>[4Fe-4S] cluster</name>
        <dbReference type="ChEBI" id="CHEBI:49883"/>
    </cofactor>
    <text evidence="10">Binds 1 [4Fe-4S] cluster per subunit.</text>
</comment>
<feature type="binding site" evidence="10">
    <location>
        <position position="376"/>
    </location>
    <ligand>
        <name>[4Fe-4S] cluster</name>
        <dbReference type="ChEBI" id="CHEBI:49883"/>
    </ligand>
</feature>
<dbReference type="GO" id="GO:0046872">
    <property type="term" value="F:metal ion binding"/>
    <property type="evidence" value="ECO:0007669"/>
    <property type="project" value="UniProtKB-KW"/>
</dbReference>
<dbReference type="SUPFAM" id="SSF53271">
    <property type="entry name" value="PRTase-like"/>
    <property type="match status" value="1"/>
</dbReference>
<dbReference type="InterPro" id="IPR029055">
    <property type="entry name" value="Ntn_hydrolases_N"/>
</dbReference>
<feature type="binding site" evidence="9">
    <location>
        <position position="338"/>
    </location>
    <ligand>
        <name>Mg(2+)</name>
        <dbReference type="ChEBI" id="CHEBI:18420"/>
    </ligand>
</feature>
<name>A0A2M7S999_9BACT</name>
<keyword evidence="9" id="KW-0460">Magnesium</keyword>
<feature type="domain" description="Glutamine amidotransferase type-2" evidence="11">
    <location>
        <begin position="2"/>
        <end position="214"/>
    </location>
</feature>
<organism evidence="12 13">
    <name type="scientific">Candidatus Desantisbacteria bacterium CG_4_10_14_0_8_um_filter_48_22</name>
    <dbReference type="NCBI Taxonomy" id="1974543"/>
    <lineage>
        <taxon>Bacteria</taxon>
        <taxon>Candidatus Desantisiibacteriota</taxon>
    </lineage>
</organism>
<dbReference type="PIRSF" id="PIRSF000485">
    <property type="entry name" value="Amd_phspho_trans"/>
    <property type="match status" value="1"/>
</dbReference>
<feature type="binding site" evidence="10">
    <location>
        <position position="429"/>
    </location>
    <ligand>
        <name>[4Fe-4S] cluster</name>
        <dbReference type="ChEBI" id="CHEBI:49883"/>
    </ligand>
</feature>